<dbReference type="CDD" id="cd00464">
    <property type="entry name" value="SK"/>
    <property type="match status" value="1"/>
</dbReference>
<feature type="binding site" evidence="11">
    <location>
        <position position="16"/>
    </location>
    <ligand>
        <name>Mg(2+)</name>
        <dbReference type="ChEBI" id="CHEBI:18420"/>
    </ligand>
</feature>
<dbReference type="AlphaFoldDB" id="A0A840NEC6"/>
<keyword evidence="13" id="KW-1185">Reference proteome</keyword>
<evidence type="ECO:0000256" key="11">
    <source>
        <dbReference type="HAMAP-Rule" id="MF_00109"/>
    </source>
</evidence>
<dbReference type="EC" id="2.7.1.71" evidence="3 11"/>
<dbReference type="GO" id="GO:0009073">
    <property type="term" value="P:aromatic amino acid family biosynthetic process"/>
    <property type="evidence" value="ECO:0007669"/>
    <property type="project" value="UniProtKB-KW"/>
</dbReference>
<evidence type="ECO:0000256" key="7">
    <source>
        <dbReference type="ARBA" id="ARBA00022777"/>
    </source>
</evidence>
<gene>
    <name evidence="11" type="primary">aroK</name>
    <name evidence="12" type="ORF">BJ969_001543</name>
</gene>
<evidence type="ECO:0000313" key="12">
    <source>
        <dbReference type="EMBL" id="MBB5068455.1"/>
    </source>
</evidence>
<dbReference type="InterPro" id="IPR031322">
    <property type="entry name" value="Shikimate/glucono_kinase"/>
</dbReference>
<dbReference type="InterPro" id="IPR027417">
    <property type="entry name" value="P-loop_NTPase"/>
</dbReference>
<dbReference type="GO" id="GO:0009423">
    <property type="term" value="P:chorismate biosynthetic process"/>
    <property type="evidence" value="ECO:0007669"/>
    <property type="project" value="UniProtKB-UniRule"/>
</dbReference>
<comment type="caution">
    <text evidence="11">Lacks conserved residue(s) required for the propagation of feature annotation.</text>
</comment>
<keyword evidence="11" id="KW-0479">Metal-binding</keyword>
<dbReference type="PROSITE" id="PS01128">
    <property type="entry name" value="SHIKIMATE_KINASE"/>
    <property type="match status" value="1"/>
</dbReference>
<keyword evidence="4 11" id="KW-0028">Amino-acid biosynthesis</keyword>
<keyword evidence="9 11" id="KW-0057">Aromatic amino acid biosynthesis</keyword>
<dbReference type="GO" id="GO:0005829">
    <property type="term" value="C:cytosol"/>
    <property type="evidence" value="ECO:0007669"/>
    <property type="project" value="TreeGrafter"/>
</dbReference>
<comment type="function">
    <text evidence="11">Catalyzes the specific phosphorylation of the 3-hydroxyl group of shikimic acid using ATP as a cosubstrate.</text>
</comment>
<evidence type="ECO:0000256" key="8">
    <source>
        <dbReference type="ARBA" id="ARBA00022840"/>
    </source>
</evidence>
<accession>A0A840NEC6</accession>
<dbReference type="PRINTS" id="PR01100">
    <property type="entry name" value="SHIKIMTKNASE"/>
</dbReference>
<keyword evidence="8 11" id="KW-0067">ATP-binding</keyword>
<comment type="similarity">
    <text evidence="2 11">Belongs to the shikimate kinase family.</text>
</comment>
<proteinExistence type="inferred from homology"/>
<sequence length="181" mass="19159">MSPRAVVVGPPGSGKTTVGRLLADHLGVEFRDTDDDVVRLAGKPIPEIFTVDGETAFRELEEQAVATALAEHPGVLSLGGGAVISERTRKLLADHPVVFLTVGLAEGARRTGLAQTSRPLLAGVNPRATFKALLDARLPLYREAADVEQPTDGLEPWRLVELVAGKLDEIRPGGATRDGEA</sequence>
<evidence type="ECO:0000256" key="2">
    <source>
        <dbReference type="ARBA" id="ARBA00006997"/>
    </source>
</evidence>
<comment type="caution">
    <text evidence="12">The sequence shown here is derived from an EMBL/GenBank/DDBJ whole genome shotgun (WGS) entry which is preliminary data.</text>
</comment>
<dbReference type="GO" id="GO:0005524">
    <property type="term" value="F:ATP binding"/>
    <property type="evidence" value="ECO:0007669"/>
    <property type="project" value="UniProtKB-UniRule"/>
</dbReference>
<comment type="subcellular location">
    <subcellularLocation>
        <location evidence="11">Cytoplasm</location>
    </subcellularLocation>
</comment>
<dbReference type="Gene3D" id="3.40.50.300">
    <property type="entry name" value="P-loop containing nucleotide triphosphate hydrolases"/>
    <property type="match status" value="1"/>
</dbReference>
<feature type="binding site" evidence="11">
    <location>
        <begin position="12"/>
        <end position="17"/>
    </location>
    <ligand>
        <name>ATP</name>
        <dbReference type="ChEBI" id="CHEBI:30616"/>
    </ligand>
</feature>
<dbReference type="InterPro" id="IPR023000">
    <property type="entry name" value="Shikimate_kinase_CS"/>
</dbReference>
<evidence type="ECO:0000256" key="3">
    <source>
        <dbReference type="ARBA" id="ARBA00012154"/>
    </source>
</evidence>
<comment type="cofactor">
    <cofactor evidence="11">
        <name>Mg(2+)</name>
        <dbReference type="ChEBI" id="CHEBI:18420"/>
    </cofactor>
    <text evidence="11">Binds 1 Mg(2+) ion per subunit.</text>
</comment>
<feature type="binding site" evidence="11">
    <location>
        <position position="137"/>
    </location>
    <ligand>
        <name>substrate</name>
    </ligand>
</feature>
<dbReference type="RefSeq" id="WP_184478139.1">
    <property type="nucleotide sequence ID" value="NZ_JACHIV010000001.1"/>
</dbReference>
<evidence type="ECO:0000256" key="5">
    <source>
        <dbReference type="ARBA" id="ARBA00022679"/>
    </source>
</evidence>
<organism evidence="12 13">
    <name type="scientific">Saccharopolyspora gloriosae</name>
    <dbReference type="NCBI Taxonomy" id="455344"/>
    <lineage>
        <taxon>Bacteria</taxon>
        <taxon>Bacillati</taxon>
        <taxon>Actinomycetota</taxon>
        <taxon>Actinomycetes</taxon>
        <taxon>Pseudonocardiales</taxon>
        <taxon>Pseudonocardiaceae</taxon>
        <taxon>Saccharopolyspora</taxon>
    </lineage>
</organism>
<dbReference type="EMBL" id="JACHIV010000001">
    <property type="protein sequence ID" value="MBB5068455.1"/>
    <property type="molecule type" value="Genomic_DNA"/>
</dbReference>
<dbReference type="PANTHER" id="PTHR21087:SF16">
    <property type="entry name" value="SHIKIMATE KINASE 1, CHLOROPLASTIC"/>
    <property type="match status" value="1"/>
</dbReference>
<dbReference type="GO" id="GO:0004765">
    <property type="term" value="F:shikimate kinase activity"/>
    <property type="evidence" value="ECO:0007669"/>
    <property type="project" value="UniProtKB-UniRule"/>
</dbReference>
<feature type="binding site" evidence="11">
    <location>
        <position position="118"/>
    </location>
    <ligand>
        <name>ATP</name>
        <dbReference type="ChEBI" id="CHEBI:30616"/>
    </ligand>
</feature>
<dbReference type="Proteomes" id="UP000580474">
    <property type="component" value="Unassembled WGS sequence"/>
</dbReference>
<feature type="binding site" evidence="11">
    <location>
        <position position="34"/>
    </location>
    <ligand>
        <name>substrate</name>
    </ligand>
</feature>
<reference evidence="12 13" key="1">
    <citation type="submission" date="2020-08" db="EMBL/GenBank/DDBJ databases">
        <title>Sequencing the genomes of 1000 actinobacteria strains.</title>
        <authorList>
            <person name="Klenk H.-P."/>
        </authorList>
    </citation>
    <scope>NUCLEOTIDE SEQUENCE [LARGE SCALE GENOMIC DNA]</scope>
    <source>
        <strain evidence="12 13">DSM 45582</strain>
    </source>
</reference>
<dbReference type="Pfam" id="PF01202">
    <property type="entry name" value="SKI"/>
    <property type="match status" value="1"/>
</dbReference>
<comment type="subunit">
    <text evidence="11">Monomer.</text>
</comment>
<dbReference type="GO" id="GO:0000287">
    <property type="term" value="F:magnesium ion binding"/>
    <property type="evidence" value="ECO:0007669"/>
    <property type="project" value="UniProtKB-UniRule"/>
</dbReference>
<dbReference type="PANTHER" id="PTHR21087">
    <property type="entry name" value="SHIKIMATE KINASE"/>
    <property type="match status" value="1"/>
</dbReference>
<keyword evidence="11" id="KW-0460">Magnesium</keyword>
<dbReference type="HAMAP" id="MF_00109">
    <property type="entry name" value="Shikimate_kinase"/>
    <property type="match status" value="1"/>
</dbReference>
<comment type="catalytic activity">
    <reaction evidence="10 11">
        <text>shikimate + ATP = 3-phosphoshikimate + ADP + H(+)</text>
        <dbReference type="Rhea" id="RHEA:13121"/>
        <dbReference type="ChEBI" id="CHEBI:15378"/>
        <dbReference type="ChEBI" id="CHEBI:30616"/>
        <dbReference type="ChEBI" id="CHEBI:36208"/>
        <dbReference type="ChEBI" id="CHEBI:145989"/>
        <dbReference type="ChEBI" id="CHEBI:456216"/>
        <dbReference type="EC" id="2.7.1.71"/>
    </reaction>
</comment>
<evidence type="ECO:0000256" key="10">
    <source>
        <dbReference type="ARBA" id="ARBA00048567"/>
    </source>
</evidence>
<keyword evidence="5 11" id="KW-0808">Transferase</keyword>
<dbReference type="SUPFAM" id="SSF52540">
    <property type="entry name" value="P-loop containing nucleoside triphosphate hydrolases"/>
    <property type="match status" value="1"/>
</dbReference>
<dbReference type="GO" id="GO:0008652">
    <property type="term" value="P:amino acid biosynthetic process"/>
    <property type="evidence" value="ECO:0007669"/>
    <property type="project" value="UniProtKB-KW"/>
</dbReference>
<keyword evidence="7 11" id="KW-0418">Kinase</keyword>
<protein>
    <recommendedName>
        <fullName evidence="3 11">Shikimate kinase</fullName>
        <shortName evidence="11">SK</shortName>
        <ecNumber evidence="3 11">2.7.1.71</ecNumber>
    </recommendedName>
</protein>
<feature type="binding site" evidence="11">
    <location>
        <position position="80"/>
    </location>
    <ligand>
        <name>substrate</name>
    </ligand>
</feature>
<name>A0A840NEC6_9PSEU</name>
<dbReference type="InterPro" id="IPR000623">
    <property type="entry name" value="Shikimate_kinase/TSH1"/>
</dbReference>
<keyword evidence="11" id="KW-0963">Cytoplasm</keyword>
<dbReference type="UniPathway" id="UPA00053">
    <property type="reaction ID" value="UER00088"/>
</dbReference>
<evidence type="ECO:0000256" key="4">
    <source>
        <dbReference type="ARBA" id="ARBA00022605"/>
    </source>
</evidence>
<evidence type="ECO:0000313" key="13">
    <source>
        <dbReference type="Proteomes" id="UP000580474"/>
    </source>
</evidence>
<feature type="binding site" evidence="11">
    <location>
        <position position="58"/>
    </location>
    <ligand>
        <name>substrate</name>
    </ligand>
</feature>
<evidence type="ECO:0000256" key="6">
    <source>
        <dbReference type="ARBA" id="ARBA00022741"/>
    </source>
</evidence>
<evidence type="ECO:0000256" key="1">
    <source>
        <dbReference type="ARBA" id="ARBA00004842"/>
    </source>
</evidence>
<evidence type="ECO:0000256" key="9">
    <source>
        <dbReference type="ARBA" id="ARBA00023141"/>
    </source>
</evidence>
<keyword evidence="6 11" id="KW-0547">Nucleotide-binding</keyword>
<comment type="pathway">
    <text evidence="1 11">Metabolic intermediate biosynthesis; chorismate biosynthesis; chorismate from D-erythrose 4-phosphate and phosphoenolpyruvate: step 5/7.</text>
</comment>